<keyword evidence="3 4" id="KW-0539">Nucleus</keyword>
<dbReference type="STRING" id="1071380.I2H0H4"/>
<dbReference type="eggNOG" id="KOG2168">
    <property type="taxonomic scope" value="Eukaryota"/>
</dbReference>
<comment type="subcellular location">
    <subcellularLocation>
        <location evidence="1">Nucleus envelope</location>
    </subcellularLocation>
    <subcellularLocation>
        <location evidence="4">Nucleus</location>
        <location evidence="4">Nuclear pore complex</location>
    </subcellularLocation>
</comment>
<dbReference type="InterPro" id="IPR007231">
    <property type="entry name" value="Nucleoporin_int_Nup93/Nic96"/>
</dbReference>
<accession>I2H0H4</accession>
<dbReference type="HOGENOM" id="CLU_011846_0_0_1"/>
<dbReference type="PANTHER" id="PTHR11225:SF4">
    <property type="entry name" value="NUCLEAR PORE COMPLEX PROTEIN NUP93"/>
    <property type="match status" value="1"/>
</dbReference>
<dbReference type="GO" id="GO:0006606">
    <property type="term" value="P:protein import into nucleus"/>
    <property type="evidence" value="ECO:0007669"/>
    <property type="project" value="EnsemblFungi"/>
</dbReference>
<keyword evidence="6" id="KW-1185">Reference proteome</keyword>
<dbReference type="InParanoid" id="I2H0H4"/>
<dbReference type="GO" id="GO:0044615">
    <property type="term" value="C:nuclear pore nuclear basket"/>
    <property type="evidence" value="ECO:0007669"/>
    <property type="project" value="EnsemblFungi"/>
</dbReference>
<reference evidence="5 6" key="1">
    <citation type="journal article" date="2011" name="Proc. Natl. Acad. Sci. U.S.A.">
        <title>Evolutionary erosion of yeast sex chromosomes by mating-type switching accidents.</title>
        <authorList>
            <person name="Gordon J.L."/>
            <person name="Armisen D."/>
            <person name="Proux-Wera E."/>
            <person name="Oheigeartaigh S.S."/>
            <person name="Byrne K.P."/>
            <person name="Wolfe K.H."/>
        </authorList>
    </citation>
    <scope>NUCLEOTIDE SEQUENCE [LARGE SCALE GENOMIC DNA]</scope>
    <source>
        <strain evidence="6">ATCC 34711 / CBS 6284 / DSM 70876 / NBRC 10599 / NRRL Y-10934 / UCD 77-7</strain>
    </source>
</reference>
<keyword evidence="4" id="KW-0906">Nuclear pore complex</keyword>
<dbReference type="GO" id="GO:0016973">
    <property type="term" value="P:poly(A)+ mRNA export from nucleus"/>
    <property type="evidence" value="ECO:0007669"/>
    <property type="project" value="TreeGrafter"/>
</dbReference>
<proteinExistence type="inferred from homology"/>
<dbReference type="AlphaFoldDB" id="I2H0H4"/>
<dbReference type="OMA" id="LLMCGQF"/>
<dbReference type="EMBL" id="HE806318">
    <property type="protein sequence ID" value="CCH59876.1"/>
    <property type="molecule type" value="Genomic_DNA"/>
</dbReference>
<keyword evidence="4" id="KW-0472">Membrane</keyword>
<gene>
    <name evidence="5" type="primary">TBLA0C00600</name>
    <name evidence="5" type="ORF">TBLA_0C00600</name>
</gene>
<dbReference type="GO" id="GO:0000055">
    <property type="term" value="P:ribosomal large subunit export from nucleus"/>
    <property type="evidence" value="ECO:0007669"/>
    <property type="project" value="EnsemblFungi"/>
</dbReference>
<evidence type="ECO:0000256" key="2">
    <source>
        <dbReference type="ARBA" id="ARBA00010186"/>
    </source>
</evidence>
<dbReference type="GO" id="GO:0044612">
    <property type="term" value="C:nuclear pore linkers"/>
    <property type="evidence" value="ECO:0007669"/>
    <property type="project" value="EnsemblFungi"/>
</dbReference>
<dbReference type="RefSeq" id="XP_004179395.1">
    <property type="nucleotide sequence ID" value="XM_004179347.1"/>
</dbReference>
<dbReference type="Proteomes" id="UP000002866">
    <property type="component" value="Chromosome 3"/>
</dbReference>
<evidence type="ECO:0000313" key="5">
    <source>
        <dbReference type="EMBL" id="CCH59876.1"/>
    </source>
</evidence>
<keyword evidence="4" id="KW-0813">Transport</keyword>
<organism evidence="5 6">
    <name type="scientific">Henningerozyma blattae (strain ATCC 34711 / CBS 6284 / DSM 70876 / NBRC 10599 / NRRL Y-10934 / UCD 77-7)</name>
    <name type="common">Yeast</name>
    <name type="synonym">Tetrapisispora blattae</name>
    <dbReference type="NCBI Taxonomy" id="1071380"/>
    <lineage>
        <taxon>Eukaryota</taxon>
        <taxon>Fungi</taxon>
        <taxon>Dikarya</taxon>
        <taxon>Ascomycota</taxon>
        <taxon>Saccharomycotina</taxon>
        <taxon>Saccharomycetes</taxon>
        <taxon>Saccharomycetales</taxon>
        <taxon>Saccharomycetaceae</taxon>
        <taxon>Henningerozyma</taxon>
    </lineage>
</organism>
<keyword evidence="4" id="KW-0653">Protein transport</keyword>
<name>I2H0H4_HENB6</name>
<keyword evidence="4" id="KW-0509">mRNA transport</keyword>
<dbReference type="GO" id="GO:0006999">
    <property type="term" value="P:nuclear pore organization"/>
    <property type="evidence" value="ECO:0007669"/>
    <property type="project" value="EnsemblFungi"/>
</dbReference>
<evidence type="ECO:0000256" key="3">
    <source>
        <dbReference type="ARBA" id="ARBA00023242"/>
    </source>
</evidence>
<keyword evidence="4" id="KW-0811">Translocation</keyword>
<dbReference type="GeneID" id="14494844"/>
<evidence type="ECO:0000313" key="6">
    <source>
        <dbReference type="Proteomes" id="UP000002866"/>
    </source>
</evidence>
<dbReference type="PANTHER" id="PTHR11225">
    <property type="entry name" value="NUCLEAR PORE COMPLEX PROTEIN NUP93 NUCLEOPORIN NUP93 DEAD EYE PROTEIN"/>
    <property type="match status" value="1"/>
</dbReference>
<dbReference type="OrthoDB" id="1918363at2759"/>
<dbReference type="FunCoup" id="I2H0H4">
    <property type="interactions" value="1220"/>
</dbReference>
<sequence>MTEYSPPLRDGELTTNQSTKDNIRILNELIDASKDIPTNTSGLGHIQLSINEIKKRAQQLRSSDGSKSDLTKAHYLLAGGGLRVSDINSSVKILQSSNILEQTVLENNDGELDTYLKLKKDENVLSSIEYLLMEASNDFHSFLASNIKFKLSSQKYDIYENFGINVNEKDKIKEVIPTLEQPIWGSSGNNILQNKGHSKLNVNENFLIREKFERYAKIIHRFNNARQANEPFSLDEEIISMITTSNDSKNRQIFESWKIISTVKGSDDIVRSGKNYLEKQFLDYVNTLYSRNLSEGLPTNTNKIKSFIDIKLKNNNTNTWKFPNMTIVNGVPIWALIFYLLRAGLKEEALEVATNNKACFKKVEGSFLKYIRAYVSSDNHKLPDHYASQLHNEYNQYIKCSLDGDPYRLAVYKVIGRCDLTRKNISTITLNIEDWLWIHFMLIKDNISDNEPIYEKYSLEDFQNIILSYGTKNLNNFYFQSLLLSGLYESAIEYMYTISEIDAVHLALGLVNHGLLKTHQPSNKVSDDNIISNSSKSVFSFSKILGNYIHSFKYSDPRIAAEYLILLALDDTANPISVCHEAIIELILDSREFTILLGKINRDGTRIPGILEERKPLLYLRDKENFLHSITEPAARRADEGGRIHDSLLLYQLSEEYDIVVESVNKLLSDMLSNTGLNKPLVTENSNPNTNPILLAQRLLSMYSDNLEISKKVHYKNKETCILLLRLADARKLFLFRQWQNCLSHVEEMDLLPFGDALSARTKAQEFLNLDNNIIKNIPVLLIMVMKCISALIEKIDNSDYQSSAKKQQIVALKNIARNCIVYAGIIQYRMPREVYSTLIKIESSL</sequence>
<comment type="similarity">
    <text evidence="2 4">Belongs to the nucleoporin interacting component (NIC) family.</text>
</comment>
<evidence type="ECO:0000256" key="1">
    <source>
        <dbReference type="ARBA" id="ARBA00004259"/>
    </source>
</evidence>
<dbReference type="KEGG" id="tbl:TBLA_0C00600"/>
<dbReference type="GO" id="GO:0017056">
    <property type="term" value="F:structural constituent of nuclear pore"/>
    <property type="evidence" value="ECO:0007669"/>
    <property type="project" value="EnsemblFungi"/>
</dbReference>
<evidence type="ECO:0000256" key="4">
    <source>
        <dbReference type="RuleBase" id="RU364035"/>
    </source>
</evidence>
<dbReference type="Pfam" id="PF04097">
    <property type="entry name" value="Nic96"/>
    <property type="match status" value="1"/>
</dbReference>
<protein>
    <recommendedName>
        <fullName evidence="4">Nuclear pore protein</fullName>
    </recommendedName>
</protein>